<accession>A0A5N6L145</accession>
<reference evidence="2 3" key="1">
    <citation type="submission" date="2019-06" db="EMBL/GenBank/DDBJ databases">
        <title>A chromosomal-level reference genome of Carpinus fangiana (Coryloideae, Betulaceae).</title>
        <authorList>
            <person name="Yang X."/>
            <person name="Wang Z."/>
            <person name="Zhang L."/>
            <person name="Hao G."/>
            <person name="Liu J."/>
            <person name="Yang Y."/>
        </authorList>
    </citation>
    <scope>NUCLEOTIDE SEQUENCE [LARGE SCALE GENOMIC DNA]</scope>
    <source>
        <strain evidence="2">Cfa_2016G</strain>
        <tissue evidence="2">Leaf</tissue>
    </source>
</reference>
<name>A0A5N6L145_9ROSI</name>
<evidence type="ECO:0000256" key="1">
    <source>
        <dbReference type="SAM" id="MobiDB-lite"/>
    </source>
</evidence>
<gene>
    <name evidence="2" type="ORF">FH972_025467</name>
</gene>
<evidence type="ECO:0000313" key="2">
    <source>
        <dbReference type="EMBL" id="KAB8527816.1"/>
    </source>
</evidence>
<dbReference type="EMBL" id="VIBQ01000056">
    <property type="protein sequence ID" value="KAB8527816.1"/>
    <property type="molecule type" value="Genomic_DNA"/>
</dbReference>
<evidence type="ECO:0000313" key="3">
    <source>
        <dbReference type="Proteomes" id="UP000327013"/>
    </source>
</evidence>
<proteinExistence type="predicted"/>
<dbReference type="Proteomes" id="UP000327013">
    <property type="component" value="Unassembled WGS sequence"/>
</dbReference>
<feature type="region of interest" description="Disordered" evidence="1">
    <location>
        <begin position="53"/>
        <end position="79"/>
    </location>
</feature>
<protein>
    <submittedName>
        <fullName evidence="2">Uncharacterized protein</fullName>
    </submittedName>
</protein>
<keyword evidence="3" id="KW-1185">Reference proteome</keyword>
<comment type="caution">
    <text evidence="2">The sequence shown here is derived from an EMBL/GenBank/DDBJ whole genome shotgun (WGS) entry which is preliminary data.</text>
</comment>
<organism evidence="2 3">
    <name type="scientific">Carpinus fangiana</name>
    <dbReference type="NCBI Taxonomy" id="176857"/>
    <lineage>
        <taxon>Eukaryota</taxon>
        <taxon>Viridiplantae</taxon>
        <taxon>Streptophyta</taxon>
        <taxon>Embryophyta</taxon>
        <taxon>Tracheophyta</taxon>
        <taxon>Spermatophyta</taxon>
        <taxon>Magnoliopsida</taxon>
        <taxon>eudicotyledons</taxon>
        <taxon>Gunneridae</taxon>
        <taxon>Pentapetalae</taxon>
        <taxon>rosids</taxon>
        <taxon>fabids</taxon>
        <taxon>Fagales</taxon>
        <taxon>Betulaceae</taxon>
        <taxon>Carpinus</taxon>
    </lineage>
</organism>
<sequence>MYGRCVRMCSEIDCLPYEDDGGGGGRSECKGVNGALLPRAWWRQRPGYWYSTAQKQMPERIDKSTRPSGRRGQGRDRGKRWSAVVAYGARQRAGGSALFTLASHDF</sequence>
<dbReference type="AlphaFoldDB" id="A0A5N6L145"/>